<accession>A0A1D1Y554</accession>
<dbReference type="EMBL" id="GDJX01018155">
    <property type="protein sequence ID" value="JAT49781.1"/>
    <property type="molecule type" value="Transcribed_RNA"/>
</dbReference>
<organism evidence="2">
    <name type="scientific">Anthurium amnicola</name>
    <dbReference type="NCBI Taxonomy" id="1678845"/>
    <lineage>
        <taxon>Eukaryota</taxon>
        <taxon>Viridiplantae</taxon>
        <taxon>Streptophyta</taxon>
        <taxon>Embryophyta</taxon>
        <taxon>Tracheophyta</taxon>
        <taxon>Spermatophyta</taxon>
        <taxon>Magnoliopsida</taxon>
        <taxon>Liliopsida</taxon>
        <taxon>Araceae</taxon>
        <taxon>Pothoideae</taxon>
        <taxon>Potheae</taxon>
        <taxon>Anthurium</taxon>
    </lineage>
</organism>
<sequence>MSGCQVKGGSLEIRHGHLRRLELDRTTFDWMGTAVEVDAPALEAMSASGLLLCEALAVRGSPQLRSLVVENCFARKEEALGVSLEVEAPGVRRFRFVGAVGRVCSMGASPHLDDVEVEVHPWREGEDGDNSRWVGELLKGVSCARSLTLSAGCLQCLTTEMGTPETLPNPFHHLKVLKLEVGLVSEELPGIACLLRSSPNLQTLSISLGDESHDATTDSVSLDYELQNLDQLYGDYWESQESPINCLVHHLKRIEISNYRGKRLEEELARFLVTNAMVLKEMPISTLTSSFSGFDFL</sequence>
<proteinExistence type="predicted"/>
<protein>
    <submittedName>
        <fullName evidence="2">Putative F-box/FBD/LRR-repeat protein At4g03220</fullName>
    </submittedName>
</protein>
<gene>
    <name evidence="2" type="primary">At4g03220</name>
    <name evidence="2" type="ORF">g.122537</name>
</gene>
<evidence type="ECO:0000313" key="2">
    <source>
        <dbReference type="EMBL" id="JAT49781.1"/>
    </source>
</evidence>
<name>A0A1D1Y554_9ARAE</name>
<dbReference type="PANTHER" id="PTHR34145">
    <property type="entry name" value="OS02G0105600 PROTEIN"/>
    <property type="match status" value="1"/>
</dbReference>
<dbReference type="Pfam" id="PF08387">
    <property type="entry name" value="FBD"/>
    <property type="match status" value="1"/>
</dbReference>
<feature type="domain" description="FBD" evidence="1">
    <location>
        <begin position="241"/>
        <end position="282"/>
    </location>
</feature>
<dbReference type="PANTHER" id="PTHR34145:SF28">
    <property type="entry name" value="F-BOX DOMAIN-CONTAINING PROTEIN"/>
    <property type="match status" value="1"/>
</dbReference>
<evidence type="ECO:0000259" key="1">
    <source>
        <dbReference type="Pfam" id="PF08387"/>
    </source>
</evidence>
<dbReference type="InterPro" id="IPR053772">
    <property type="entry name" value="At1g61320/At1g61330-like"/>
</dbReference>
<reference evidence="2" key="1">
    <citation type="submission" date="2015-07" db="EMBL/GenBank/DDBJ databases">
        <title>Transcriptome Assembly of Anthurium amnicola.</title>
        <authorList>
            <person name="Suzuki J."/>
        </authorList>
    </citation>
    <scope>NUCLEOTIDE SEQUENCE</scope>
</reference>
<dbReference type="AlphaFoldDB" id="A0A1D1Y554"/>
<dbReference type="InterPro" id="IPR006566">
    <property type="entry name" value="FBD"/>
</dbReference>